<dbReference type="EMBL" id="JACRVF010000004">
    <property type="protein sequence ID" value="MBC5993914.1"/>
    <property type="molecule type" value="Genomic_DNA"/>
</dbReference>
<dbReference type="AlphaFoldDB" id="A0A923N8Z2"/>
<evidence type="ECO:0000313" key="4">
    <source>
        <dbReference type="Proteomes" id="UP000603640"/>
    </source>
</evidence>
<comment type="caution">
    <text evidence="3">The sequence shown here is derived from an EMBL/GenBank/DDBJ whole genome shotgun (WGS) entry which is preliminary data.</text>
</comment>
<gene>
    <name evidence="3" type="ORF">H8S84_13790</name>
</gene>
<evidence type="ECO:0000313" key="3">
    <source>
        <dbReference type="EMBL" id="MBC5993914.1"/>
    </source>
</evidence>
<keyword evidence="4" id="KW-1185">Reference proteome</keyword>
<dbReference type="RefSeq" id="WP_187067943.1">
    <property type="nucleotide sequence ID" value="NZ_JACRVF010000004.1"/>
</dbReference>
<feature type="signal peptide" evidence="2">
    <location>
        <begin position="1"/>
        <end position="25"/>
    </location>
</feature>
<organism evidence="3 4">
    <name type="scientific">Pontibacter cellulosilyticus</name>
    <dbReference type="NCBI Taxonomy" id="1720253"/>
    <lineage>
        <taxon>Bacteria</taxon>
        <taxon>Pseudomonadati</taxon>
        <taxon>Bacteroidota</taxon>
        <taxon>Cytophagia</taxon>
        <taxon>Cytophagales</taxon>
        <taxon>Hymenobacteraceae</taxon>
        <taxon>Pontibacter</taxon>
    </lineage>
</organism>
<proteinExistence type="predicted"/>
<accession>A0A923N8Z2</accession>
<keyword evidence="2" id="KW-0732">Signal</keyword>
<evidence type="ECO:0000256" key="1">
    <source>
        <dbReference type="SAM" id="MobiDB-lite"/>
    </source>
</evidence>
<protein>
    <submittedName>
        <fullName evidence="3">Uncharacterized protein</fullName>
    </submittedName>
</protein>
<feature type="chain" id="PRO_5038008538" evidence="2">
    <location>
        <begin position="26"/>
        <end position="166"/>
    </location>
</feature>
<feature type="region of interest" description="Disordered" evidence="1">
    <location>
        <begin position="142"/>
        <end position="166"/>
    </location>
</feature>
<name>A0A923N8Z2_9BACT</name>
<reference evidence="3" key="1">
    <citation type="submission" date="2020-08" db="EMBL/GenBank/DDBJ databases">
        <title>Pontibacter sp. SD6 16S ribosomal RNA gene Genome sequencing and assembly.</title>
        <authorList>
            <person name="Kang M."/>
        </authorList>
    </citation>
    <scope>NUCLEOTIDE SEQUENCE</scope>
    <source>
        <strain evidence="3">SD6</strain>
    </source>
</reference>
<dbReference type="Proteomes" id="UP000603640">
    <property type="component" value="Unassembled WGS sequence"/>
</dbReference>
<sequence length="166" mass="18457">MKKILIVSVLSASMGLGLSQQPSVAAPVSPLIADVSTANVHPTEAKYDKIMAKYATGIKAAFAEKDDKKTVALVNKMNNELVSELEKIKPELERWMKGMTEKDKEGFEQRMGEKAYFKTIFEIMFDPAVGARIEKNPELKQALEAGNQKMEGLGFKDEDSEEEEID</sequence>
<evidence type="ECO:0000256" key="2">
    <source>
        <dbReference type="SAM" id="SignalP"/>
    </source>
</evidence>